<name>A0A5C6U570_9BURK</name>
<dbReference type="EMBL" id="VOPW01000001">
    <property type="protein sequence ID" value="TXC67251.1"/>
    <property type="molecule type" value="Genomic_DNA"/>
</dbReference>
<keyword evidence="2" id="KW-1185">Reference proteome</keyword>
<dbReference type="InterPro" id="IPR014710">
    <property type="entry name" value="RmlC-like_jellyroll"/>
</dbReference>
<dbReference type="PANTHER" id="PTHR37943">
    <property type="entry name" value="PROTEIN VES"/>
    <property type="match status" value="1"/>
</dbReference>
<reference evidence="1 2" key="1">
    <citation type="submission" date="2019-08" db="EMBL/GenBank/DDBJ databases">
        <authorList>
            <person name="Khan S.A."/>
            <person name="Jeon C.O."/>
            <person name="Jeong S.E."/>
        </authorList>
    </citation>
    <scope>NUCLEOTIDE SEQUENCE [LARGE SCALE GENOMIC DNA]</scope>
    <source>
        <strain evidence="2">IMCC1728</strain>
    </source>
</reference>
<dbReference type="Pfam" id="PF05962">
    <property type="entry name" value="HutD"/>
    <property type="match status" value="1"/>
</dbReference>
<organism evidence="1 2">
    <name type="scientific">Piscinibacter aquaticus</name>
    <dbReference type="NCBI Taxonomy" id="392597"/>
    <lineage>
        <taxon>Bacteria</taxon>
        <taxon>Pseudomonadati</taxon>
        <taxon>Pseudomonadota</taxon>
        <taxon>Betaproteobacteria</taxon>
        <taxon>Burkholderiales</taxon>
        <taxon>Sphaerotilaceae</taxon>
        <taxon>Piscinibacter</taxon>
    </lineage>
</organism>
<dbReference type="CDD" id="cd20293">
    <property type="entry name" value="cupin_HutD_N"/>
    <property type="match status" value="1"/>
</dbReference>
<dbReference type="SUPFAM" id="SSF51182">
    <property type="entry name" value="RmlC-like cupins"/>
    <property type="match status" value="1"/>
</dbReference>
<dbReference type="Proteomes" id="UP000321832">
    <property type="component" value="Unassembled WGS sequence"/>
</dbReference>
<dbReference type="InterPro" id="IPR010282">
    <property type="entry name" value="Uncharacterised_HutD/Ves"/>
</dbReference>
<sequence>MSAPRRIDIEAIAPTPWKNGAGMTREIAMSPAGASVKAFDWRLSVAELERGAPFSAFPGVDRAIVVLDGPGMRLVDGSGALVQPLQPLATWSFDGGRELQAELPHGPCRDFNVMTRRGRWRATLRVLRSGAEIDAADATLLLAVRGRWRSEGQALDRMQGLLWDTAHGPVDVEALDADGALLHARLCHDHRP</sequence>
<dbReference type="InterPro" id="IPR011051">
    <property type="entry name" value="RmlC_Cupin_sf"/>
</dbReference>
<gene>
    <name evidence="1" type="ORF">FSC37_20760</name>
</gene>
<dbReference type="AlphaFoldDB" id="A0A5C6U570"/>
<evidence type="ECO:0000313" key="1">
    <source>
        <dbReference type="EMBL" id="TXC67251.1"/>
    </source>
</evidence>
<comment type="caution">
    <text evidence="1">The sequence shown here is derived from an EMBL/GenBank/DDBJ whole genome shotgun (WGS) entry which is preliminary data.</text>
</comment>
<proteinExistence type="predicted"/>
<dbReference type="PANTHER" id="PTHR37943:SF1">
    <property type="entry name" value="PROTEIN VES"/>
    <property type="match status" value="1"/>
</dbReference>
<accession>A0A5C6U570</accession>
<evidence type="ECO:0000313" key="2">
    <source>
        <dbReference type="Proteomes" id="UP000321832"/>
    </source>
</evidence>
<protein>
    <submittedName>
        <fullName evidence="1">HutD family protein</fullName>
    </submittedName>
</protein>
<dbReference type="Gene3D" id="2.60.120.10">
    <property type="entry name" value="Jelly Rolls"/>
    <property type="match status" value="1"/>
</dbReference>